<dbReference type="EMBL" id="JBHSZO010000005">
    <property type="protein sequence ID" value="MFC7217468.1"/>
    <property type="molecule type" value="Genomic_DNA"/>
</dbReference>
<dbReference type="InterPro" id="IPR000551">
    <property type="entry name" value="MerR-type_HTH_dom"/>
</dbReference>
<comment type="caution">
    <text evidence="3">The sequence shown here is derived from an EMBL/GenBank/DDBJ whole genome shotgun (WGS) entry which is preliminary data.</text>
</comment>
<feature type="region of interest" description="Disordered" evidence="1">
    <location>
        <begin position="210"/>
        <end position="229"/>
    </location>
</feature>
<organism evidence="3 4">
    <name type="scientific">Streptomyces polyrhachis</name>
    <dbReference type="NCBI Taxonomy" id="1282885"/>
    <lineage>
        <taxon>Bacteria</taxon>
        <taxon>Bacillati</taxon>
        <taxon>Actinomycetota</taxon>
        <taxon>Actinomycetes</taxon>
        <taxon>Kitasatosporales</taxon>
        <taxon>Streptomycetaceae</taxon>
        <taxon>Streptomyces</taxon>
    </lineage>
</organism>
<keyword evidence="4" id="KW-1185">Reference proteome</keyword>
<evidence type="ECO:0000256" key="1">
    <source>
        <dbReference type="SAM" id="MobiDB-lite"/>
    </source>
</evidence>
<gene>
    <name evidence="3" type="ORF">ACFQLX_04665</name>
</gene>
<feature type="compositionally biased region" description="Basic and acidic residues" evidence="1">
    <location>
        <begin position="220"/>
        <end position="229"/>
    </location>
</feature>
<dbReference type="PROSITE" id="PS50937">
    <property type="entry name" value="HTH_MERR_2"/>
    <property type="match status" value="1"/>
</dbReference>
<dbReference type="Proteomes" id="UP001596413">
    <property type="component" value="Unassembled WGS sequence"/>
</dbReference>
<dbReference type="InterPro" id="IPR009061">
    <property type="entry name" value="DNA-bd_dom_put_sf"/>
</dbReference>
<accession>A0ABW2G9S0</accession>
<protein>
    <submittedName>
        <fullName evidence="3">Helix-turn-helix domain-containing protein</fullName>
    </submittedName>
</protein>
<sequence length="229" mass="23881">MSETWTIGELARRAAQELGPEGAASNGRVRELPSERLIRWYGTIGLVDPPLTRRGRVALYGERHLLQLVAVKRLQARGHSIAEIQTMLAGAPEGRLREAAELPAADGAAPGGARAAAGATPAAAAAAPPRGRFWAAEGRSAAAAPLVEECGGPVEWSFTPTVSPALQLAPGVTLLLAATPAGRPTAEDLTVLTEAAAPLLDALHRRGLLQLSPHLPPDPSHTDPERSSR</sequence>
<dbReference type="SMART" id="SM00422">
    <property type="entry name" value="HTH_MERR"/>
    <property type="match status" value="1"/>
</dbReference>
<dbReference type="Gene3D" id="1.10.1660.10">
    <property type="match status" value="1"/>
</dbReference>
<evidence type="ECO:0000259" key="2">
    <source>
        <dbReference type="PROSITE" id="PS50937"/>
    </source>
</evidence>
<evidence type="ECO:0000313" key="4">
    <source>
        <dbReference type="Proteomes" id="UP001596413"/>
    </source>
</evidence>
<dbReference type="SUPFAM" id="SSF46955">
    <property type="entry name" value="Putative DNA-binding domain"/>
    <property type="match status" value="1"/>
</dbReference>
<dbReference type="Pfam" id="PF13411">
    <property type="entry name" value="MerR_1"/>
    <property type="match status" value="1"/>
</dbReference>
<dbReference type="RefSeq" id="WP_386412209.1">
    <property type="nucleotide sequence ID" value="NZ_JBHSZO010000005.1"/>
</dbReference>
<feature type="domain" description="HTH merR-type" evidence="2">
    <location>
        <begin position="34"/>
        <end position="90"/>
    </location>
</feature>
<evidence type="ECO:0000313" key="3">
    <source>
        <dbReference type="EMBL" id="MFC7217468.1"/>
    </source>
</evidence>
<proteinExistence type="predicted"/>
<name>A0ABW2G9S0_9ACTN</name>
<reference evidence="4" key="1">
    <citation type="journal article" date="2019" name="Int. J. Syst. Evol. Microbiol.">
        <title>The Global Catalogue of Microorganisms (GCM) 10K type strain sequencing project: providing services to taxonomists for standard genome sequencing and annotation.</title>
        <authorList>
            <consortium name="The Broad Institute Genomics Platform"/>
            <consortium name="The Broad Institute Genome Sequencing Center for Infectious Disease"/>
            <person name="Wu L."/>
            <person name="Ma J."/>
        </authorList>
    </citation>
    <scope>NUCLEOTIDE SEQUENCE [LARGE SCALE GENOMIC DNA]</scope>
    <source>
        <strain evidence="4">CGMCC 1.13681</strain>
    </source>
</reference>